<accession>A0A167AWM6</accession>
<proteinExistence type="predicted"/>
<dbReference type="EMBL" id="AUXZ01000124">
    <property type="protein sequence ID" value="KZN45890.1"/>
    <property type="molecule type" value="Genomic_DNA"/>
</dbReference>
<sequence>MIRRVTLLAVTLLLPSCSLTQTVRLKPYECGPLARDNFGVVFSVVQPSNRQTYFVKGEASDVCPKLLSADYVIGVESSYCANKNSSNEHECSSIKIFSIIEYQNDPNIKQTD</sequence>
<comment type="caution">
    <text evidence="2">The sequence shown here is derived from an EMBL/GenBank/DDBJ whole genome shotgun (WGS) entry which is preliminary data.</text>
</comment>
<gene>
    <name evidence="2" type="ORF">N476_24790</name>
</gene>
<evidence type="ECO:0000313" key="2">
    <source>
        <dbReference type="EMBL" id="KZN45890.1"/>
    </source>
</evidence>
<evidence type="ECO:0000313" key="3">
    <source>
        <dbReference type="Proteomes" id="UP000076503"/>
    </source>
</evidence>
<feature type="signal peptide" evidence="1">
    <location>
        <begin position="1"/>
        <end position="20"/>
    </location>
</feature>
<name>A0A167AWM6_9GAMM</name>
<feature type="chain" id="PRO_5007883907" description="Lipoprotein" evidence="1">
    <location>
        <begin position="21"/>
        <end position="112"/>
    </location>
</feature>
<dbReference type="AlphaFoldDB" id="A0A167AWM6"/>
<reference evidence="2 3" key="1">
    <citation type="submission" date="2013-07" db="EMBL/GenBank/DDBJ databases">
        <title>Comparative Genomic and Metabolomic Analysis of Twelve Strains of Pseudoalteromonas luteoviolacea.</title>
        <authorList>
            <person name="Vynne N.G."/>
            <person name="Mansson M."/>
            <person name="Gram L."/>
        </authorList>
    </citation>
    <scope>NUCLEOTIDE SEQUENCE [LARGE SCALE GENOMIC DNA]</scope>
    <source>
        <strain evidence="2 3">H33</strain>
    </source>
</reference>
<keyword evidence="1" id="KW-0732">Signal</keyword>
<evidence type="ECO:0008006" key="4">
    <source>
        <dbReference type="Google" id="ProtNLM"/>
    </source>
</evidence>
<dbReference type="Proteomes" id="UP000076503">
    <property type="component" value="Unassembled WGS sequence"/>
</dbReference>
<dbReference type="PATRIC" id="fig|1365251.3.peg.4634"/>
<dbReference type="OrthoDB" id="6401589at2"/>
<dbReference type="RefSeq" id="WP_063363801.1">
    <property type="nucleotide sequence ID" value="NZ_AUXZ01000124.1"/>
</dbReference>
<protein>
    <recommendedName>
        <fullName evidence="4">Lipoprotein</fullName>
    </recommendedName>
</protein>
<evidence type="ECO:0000256" key="1">
    <source>
        <dbReference type="SAM" id="SignalP"/>
    </source>
</evidence>
<organism evidence="2 3">
    <name type="scientific">Pseudoalteromonas luteoviolacea H33</name>
    <dbReference type="NCBI Taxonomy" id="1365251"/>
    <lineage>
        <taxon>Bacteria</taxon>
        <taxon>Pseudomonadati</taxon>
        <taxon>Pseudomonadota</taxon>
        <taxon>Gammaproteobacteria</taxon>
        <taxon>Alteromonadales</taxon>
        <taxon>Pseudoalteromonadaceae</taxon>
        <taxon>Pseudoalteromonas</taxon>
    </lineage>
</organism>